<reference evidence="1 2" key="1">
    <citation type="submission" date="2019-02" db="EMBL/GenBank/DDBJ databases">
        <title>Isolation and identification of novel species under the genus Muribaculum.</title>
        <authorList>
            <person name="Miyake S."/>
            <person name="Ding Y."/>
            <person name="Low A."/>
            <person name="Soh M."/>
            <person name="Seedorf H."/>
        </authorList>
    </citation>
    <scope>NUCLEOTIDE SEQUENCE [LARGE SCALE GENOMIC DNA]</scope>
    <source>
        <strain evidence="1 2">TLL-A3</strain>
    </source>
</reference>
<dbReference type="AlphaFoldDB" id="A0A4Z0V579"/>
<proteinExistence type="predicted"/>
<keyword evidence="2" id="KW-1185">Reference proteome</keyword>
<dbReference type="RefSeq" id="WP_135469901.1">
    <property type="nucleotide sequence ID" value="NZ_CASJDB010000035.1"/>
</dbReference>
<evidence type="ECO:0000313" key="1">
    <source>
        <dbReference type="EMBL" id="TGG39384.1"/>
    </source>
</evidence>
<comment type="caution">
    <text evidence="1">The sequence shown here is derived from an EMBL/GenBank/DDBJ whole genome shotgun (WGS) entry which is preliminary data.</text>
</comment>
<dbReference type="EMBL" id="SJSA01000001">
    <property type="protein sequence ID" value="TGG39384.1"/>
    <property type="molecule type" value="Genomic_DNA"/>
</dbReference>
<organism evidence="1 2">
    <name type="scientific">Duncaniella freteri</name>
    <dbReference type="NCBI Taxonomy" id="2530391"/>
    <lineage>
        <taxon>Bacteria</taxon>
        <taxon>Pseudomonadati</taxon>
        <taxon>Bacteroidota</taxon>
        <taxon>Bacteroidia</taxon>
        <taxon>Bacteroidales</taxon>
        <taxon>Muribaculaceae</taxon>
        <taxon>Duncaniella</taxon>
    </lineage>
</organism>
<dbReference type="Proteomes" id="UP000297635">
    <property type="component" value="Unassembled WGS sequence"/>
</dbReference>
<sequence>MASNSIISISFKIADGADGLKKLTVDAEALRKVMKETVDISIGLKKNIINFAALCTGIDSVSNSFNNLQKCFVCALWK</sequence>
<gene>
    <name evidence="1" type="ORF">EZ315_01145</name>
</gene>
<dbReference type="GeneID" id="82148377"/>
<name>A0A4Z0V579_9BACT</name>
<evidence type="ECO:0000313" key="2">
    <source>
        <dbReference type="Proteomes" id="UP000297635"/>
    </source>
</evidence>
<protein>
    <submittedName>
        <fullName evidence="1">Uncharacterized protein</fullName>
    </submittedName>
</protein>
<accession>A0A4Z0V579</accession>